<dbReference type="PRINTS" id="PR01217">
    <property type="entry name" value="PRICHEXTENSN"/>
</dbReference>
<keyword evidence="3" id="KW-1185">Reference proteome</keyword>
<feature type="compositionally biased region" description="Polar residues" evidence="1">
    <location>
        <begin position="434"/>
        <end position="443"/>
    </location>
</feature>
<name>A0AAV9GWU7_9PEZI</name>
<feature type="region of interest" description="Disordered" evidence="1">
    <location>
        <begin position="231"/>
        <end position="250"/>
    </location>
</feature>
<dbReference type="Proteomes" id="UP001321760">
    <property type="component" value="Unassembled WGS sequence"/>
</dbReference>
<reference evidence="2" key="1">
    <citation type="journal article" date="2023" name="Mol. Phylogenet. Evol.">
        <title>Genome-scale phylogeny and comparative genomics of the fungal order Sordariales.</title>
        <authorList>
            <person name="Hensen N."/>
            <person name="Bonometti L."/>
            <person name="Westerberg I."/>
            <person name="Brannstrom I.O."/>
            <person name="Guillou S."/>
            <person name="Cros-Aarteil S."/>
            <person name="Calhoun S."/>
            <person name="Haridas S."/>
            <person name="Kuo A."/>
            <person name="Mondo S."/>
            <person name="Pangilinan J."/>
            <person name="Riley R."/>
            <person name="LaButti K."/>
            <person name="Andreopoulos B."/>
            <person name="Lipzen A."/>
            <person name="Chen C."/>
            <person name="Yan M."/>
            <person name="Daum C."/>
            <person name="Ng V."/>
            <person name="Clum A."/>
            <person name="Steindorff A."/>
            <person name="Ohm R.A."/>
            <person name="Martin F."/>
            <person name="Silar P."/>
            <person name="Natvig D.O."/>
            <person name="Lalanne C."/>
            <person name="Gautier V."/>
            <person name="Ament-Velasquez S.L."/>
            <person name="Kruys A."/>
            <person name="Hutchinson M.I."/>
            <person name="Powell A.J."/>
            <person name="Barry K."/>
            <person name="Miller A.N."/>
            <person name="Grigoriev I.V."/>
            <person name="Debuchy R."/>
            <person name="Gladieux P."/>
            <person name="Hiltunen Thoren M."/>
            <person name="Johannesson H."/>
        </authorList>
    </citation>
    <scope>NUCLEOTIDE SEQUENCE</scope>
    <source>
        <strain evidence="2">PSN243</strain>
    </source>
</reference>
<dbReference type="EMBL" id="MU865920">
    <property type="protein sequence ID" value="KAK4453439.1"/>
    <property type="molecule type" value="Genomic_DNA"/>
</dbReference>
<feature type="region of interest" description="Disordered" evidence="1">
    <location>
        <begin position="265"/>
        <end position="450"/>
    </location>
</feature>
<proteinExistence type="predicted"/>
<gene>
    <name evidence="2" type="ORF">QBC34DRAFT_477319</name>
</gene>
<feature type="compositionally biased region" description="Basic and acidic residues" evidence="1">
    <location>
        <begin position="300"/>
        <end position="314"/>
    </location>
</feature>
<sequence>MEENQSDTDLDSPHSHHLQSPTVIELPLPASVLLDRELFHKATLRRRGNITSGCPELDDYTLLGGFERGFVVGISSEDEDFALRIGLQTVANLLVSRPEARARIVTTLTPVGLLPKLREALAGEVVERRGVVGVPGVLREVVYGYFGRVEISRVFDFEGLGDVVGELEGEGVVEGGGEGGDGGVVGGGDAVEEGRGFEDAEGEVPAVAGELKLGSGEARLSGGALPVRTVLGPSHGPEVTSQRESDTEPACGQVLSLEVGMVHQTSTAVSDPDSSPLSSPPTSPVDPRAEVVPTLPDIRPIPERVRPHIRKAEIMDSEDIPDSTPPNSSPLSSPPQSSPPVPRPEAGSYRPVRLPVEIPDSETESPDTESTVSLEELAPEPLQAQSESQQPELPKLPEPESPTPVTLDEHQPEPPPPSPLPEEAAPRETKSTHQRPSPKQTTPPRSPLPDFILITHTSTLFNTLFTGRDKPTAHEKASLLSTRLHQLTRSPNHGSPLIFLLNSTTSPFTPEQTAHTGENPADMARPPIPRETDPSERLRSITEPTLRSVFGMSPATAMRRGQGQRGKPSFGGVFAQMLDVHLLCTRVPRGIDGGFMWVVEVLLDKVGVYDFVGEGGEDEGVTRRCREQRWGALEVDGRGRIVGAFK</sequence>
<evidence type="ECO:0000256" key="1">
    <source>
        <dbReference type="SAM" id="MobiDB-lite"/>
    </source>
</evidence>
<feature type="region of interest" description="Disordered" evidence="1">
    <location>
        <begin position="508"/>
        <end position="537"/>
    </location>
</feature>
<organism evidence="2 3">
    <name type="scientific">Podospora aff. communis PSN243</name>
    <dbReference type="NCBI Taxonomy" id="3040156"/>
    <lineage>
        <taxon>Eukaryota</taxon>
        <taxon>Fungi</taxon>
        <taxon>Dikarya</taxon>
        <taxon>Ascomycota</taxon>
        <taxon>Pezizomycotina</taxon>
        <taxon>Sordariomycetes</taxon>
        <taxon>Sordariomycetidae</taxon>
        <taxon>Sordariales</taxon>
        <taxon>Podosporaceae</taxon>
        <taxon>Podospora</taxon>
    </lineage>
</organism>
<reference evidence="2" key="2">
    <citation type="submission" date="2023-05" db="EMBL/GenBank/DDBJ databases">
        <authorList>
            <consortium name="Lawrence Berkeley National Laboratory"/>
            <person name="Steindorff A."/>
            <person name="Hensen N."/>
            <person name="Bonometti L."/>
            <person name="Westerberg I."/>
            <person name="Brannstrom I.O."/>
            <person name="Guillou S."/>
            <person name="Cros-Aarteil S."/>
            <person name="Calhoun S."/>
            <person name="Haridas S."/>
            <person name="Kuo A."/>
            <person name="Mondo S."/>
            <person name="Pangilinan J."/>
            <person name="Riley R."/>
            <person name="Labutti K."/>
            <person name="Andreopoulos B."/>
            <person name="Lipzen A."/>
            <person name="Chen C."/>
            <person name="Yanf M."/>
            <person name="Daum C."/>
            <person name="Ng V."/>
            <person name="Clum A."/>
            <person name="Ohm R."/>
            <person name="Martin F."/>
            <person name="Silar P."/>
            <person name="Natvig D."/>
            <person name="Lalanne C."/>
            <person name="Gautier V."/>
            <person name="Ament-Velasquez S.L."/>
            <person name="Kruys A."/>
            <person name="Hutchinson M.I."/>
            <person name="Powell A.J."/>
            <person name="Barry K."/>
            <person name="Miller A.N."/>
            <person name="Grigoriev I.V."/>
            <person name="Debuchy R."/>
            <person name="Gladieux P."/>
            <person name="Thoren M.H."/>
            <person name="Johannesson H."/>
        </authorList>
    </citation>
    <scope>NUCLEOTIDE SEQUENCE</scope>
    <source>
        <strain evidence="2">PSN243</strain>
    </source>
</reference>
<comment type="caution">
    <text evidence="2">The sequence shown here is derived from an EMBL/GenBank/DDBJ whole genome shotgun (WGS) entry which is preliminary data.</text>
</comment>
<evidence type="ECO:0000313" key="2">
    <source>
        <dbReference type="EMBL" id="KAK4453439.1"/>
    </source>
</evidence>
<accession>A0AAV9GWU7</accession>
<feature type="compositionally biased region" description="Basic and acidic residues" evidence="1">
    <location>
        <begin position="528"/>
        <end position="537"/>
    </location>
</feature>
<protein>
    <submittedName>
        <fullName evidence="2">Uncharacterized protein</fullName>
    </submittedName>
</protein>
<evidence type="ECO:0000313" key="3">
    <source>
        <dbReference type="Proteomes" id="UP001321760"/>
    </source>
</evidence>
<feature type="compositionally biased region" description="Pro residues" evidence="1">
    <location>
        <begin position="323"/>
        <end position="343"/>
    </location>
</feature>
<dbReference type="AlphaFoldDB" id="A0AAV9GWU7"/>